<accession>A0AAW1U013</accession>
<evidence type="ECO:0000256" key="4">
    <source>
        <dbReference type="SAM" id="SignalP"/>
    </source>
</evidence>
<keyword evidence="1 4" id="KW-0732">Signal</keyword>
<feature type="signal peptide" evidence="4">
    <location>
        <begin position="1"/>
        <end position="22"/>
    </location>
</feature>
<dbReference type="GO" id="GO:0005615">
    <property type="term" value="C:extracellular space"/>
    <property type="evidence" value="ECO:0007669"/>
    <property type="project" value="TreeGrafter"/>
</dbReference>
<evidence type="ECO:0000256" key="1">
    <source>
        <dbReference type="ARBA" id="ARBA00022729"/>
    </source>
</evidence>
<dbReference type="InterPro" id="IPR010562">
    <property type="entry name" value="Haemolymph_juvenile_hormone-bd"/>
</dbReference>
<dbReference type="PANTHER" id="PTHR11008">
    <property type="entry name" value="PROTEIN TAKEOUT-LIKE PROTEIN"/>
    <property type="match status" value="1"/>
</dbReference>
<dbReference type="InterPro" id="IPR038606">
    <property type="entry name" value="To_sf"/>
</dbReference>
<comment type="similarity">
    <text evidence="3">Belongs to the TO family.</text>
</comment>
<organism evidence="5 6">
    <name type="scientific">Henosepilachna vigintioctopunctata</name>
    <dbReference type="NCBI Taxonomy" id="420089"/>
    <lineage>
        <taxon>Eukaryota</taxon>
        <taxon>Metazoa</taxon>
        <taxon>Ecdysozoa</taxon>
        <taxon>Arthropoda</taxon>
        <taxon>Hexapoda</taxon>
        <taxon>Insecta</taxon>
        <taxon>Pterygota</taxon>
        <taxon>Neoptera</taxon>
        <taxon>Endopterygota</taxon>
        <taxon>Coleoptera</taxon>
        <taxon>Polyphaga</taxon>
        <taxon>Cucujiformia</taxon>
        <taxon>Coccinelloidea</taxon>
        <taxon>Coccinellidae</taxon>
        <taxon>Epilachninae</taxon>
        <taxon>Epilachnini</taxon>
        <taxon>Henosepilachna</taxon>
    </lineage>
</organism>
<dbReference type="SMART" id="SM00700">
    <property type="entry name" value="JHBP"/>
    <property type="match status" value="1"/>
</dbReference>
<dbReference type="EMBL" id="JARQZJ010000017">
    <property type="protein sequence ID" value="KAK9873316.1"/>
    <property type="molecule type" value="Genomic_DNA"/>
</dbReference>
<dbReference type="Gene3D" id="3.15.10.30">
    <property type="entry name" value="Haemolymph juvenile hormone binding protein"/>
    <property type="match status" value="1"/>
</dbReference>
<dbReference type="Pfam" id="PF06585">
    <property type="entry name" value="JHBP"/>
    <property type="match status" value="1"/>
</dbReference>
<evidence type="ECO:0000313" key="5">
    <source>
        <dbReference type="EMBL" id="KAK9873316.1"/>
    </source>
</evidence>
<evidence type="ECO:0000256" key="2">
    <source>
        <dbReference type="ARBA" id="ARBA00023108"/>
    </source>
</evidence>
<proteinExistence type="inferred from homology"/>
<dbReference type="GO" id="GO:0007623">
    <property type="term" value="P:circadian rhythm"/>
    <property type="evidence" value="ECO:0007669"/>
    <property type="project" value="UniProtKB-ARBA"/>
</dbReference>
<dbReference type="Proteomes" id="UP001431783">
    <property type="component" value="Unassembled WGS sequence"/>
</dbReference>
<dbReference type="FunFam" id="3.15.10.30:FF:000001">
    <property type="entry name" value="Takeout-like protein 1"/>
    <property type="match status" value="1"/>
</dbReference>
<gene>
    <name evidence="5" type="ORF">WA026_021807</name>
</gene>
<keyword evidence="2" id="KW-0090">Biological rhythms</keyword>
<evidence type="ECO:0000313" key="6">
    <source>
        <dbReference type="Proteomes" id="UP001431783"/>
    </source>
</evidence>
<keyword evidence="6" id="KW-1185">Reference proteome</keyword>
<sequence length="248" mass="27934">MFIDSIMKLLIAVFIVSSNVFAAHLPSSFIRCHRRDSLCLKKAVQDAFPKFKNGLPEYGLPPSDPLLVPEIVIGAGERVVQLKQTYKNASISGLSRGILTYFNMDLEKGKIVMNIEMDHLILSGKYVANGKILVIPVNAVGDFQIILDNALSTLKFDIEIYKKNDVKHIRGTAANLVMKVKHASYKFTDIFGKNTEIGKSLNKVLNENWKIVYDELVPSYTEAYAQVMMQMMNRLFAKVPLSEIFLDQ</sequence>
<dbReference type="PANTHER" id="PTHR11008:SF32">
    <property type="entry name" value="CIRCADIAN CLOCK-CONTROLLED PROTEIN DAYWAKE-RELATED"/>
    <property type="match status" value="1"/>
</dbReference>
<comment type="caution">
    <text evidence="5">The sequence shown here is derived from an EMBL/GenBank/DDBJ whole genome shotgun (WGS) entry which is preliminary data.</text>
</comment>
<protein>
    <submittedName>
        <fullName evidence="5">Uncharacterized protein</fullName>
    </submittedName>
</protein>
<reference evidence="5 6" key="1">
    <citation type="submission" date="2023-03" db="EMBL/GenBank/DDBJ databases">
        <title>Genome insight into feeding habits of ladybird beetles.</title>
        <authorList>
            <person name="Li H.-S."/>
            <person name="Huang Y.-H."/>
            <person name="Pang H."/>
        </authorList>
    </citation>
    <scope>NUCLEOTIDE SEQUENCE [LARGE SCALE GENOMIC DNA]</scope>
    <source>
        <strain evidence="5">SYSU_2023b</strain>
        <tissue evidence="5">Whole body</tissue>
    </source>
</reference>
<name>A0AAW1U013_9CUCU</name>
<evidence type="ECO:0000256" key="3">
    <source>
        <dbReference type="ARBA" id="ARBA00060902"/>
    </source>
</evidence>
<dbReference type="AlphaFoldDB" id="A0AAW1U013"/>
<feature type="chain" id="PRO_5043418843" evidence="4">
    <location>
        <begin position="23"/>
        <end position="248"/>
    </location>
</feature>